<dbReference type="InterPro" id="IPR001466">
    <property type="entry name" value="Beta-lactam-related"/>
</dbReference>
<organism evidence="3 4">
    <name type="scientific">Stachybotrys elegans</name>
    <dbReference type="NCBI Taxonomy" id="80388"/>
    <lineage>
        <taxon>Eukaryota</taxon>
        <taxon>Fungi</taxon>
        <taxon>Dikarya</taxon>
        <taxon>Ascomycota</taxon>
        <taxon>Pezizomycotina</taxon>
        <taxon>Sordariomycetes</taxon>
        <taxon>Hypocreomycetidae</taxon>
        <taxon>Hypocreales</taxon>
        <taxon>Stachybotryaceae</taxon>
        <taxon>Stachybotrys</taxon>
    </lineage>
</organism>
<sequence>MCMGGAFAQLVLSTEAPLLGPSFLSNFDPTTSSSMRTALDGSLNRTDLIFSIDVFSAATNQSIYTYHHIGEEKEAALTAGRLSELTVSRLGSVSKLFTAYVILVKAGMGIFSEPVTNYLPELRALNTSMDHLTHIDWESTTIGALAAHQAGAGGFLAWMRDFTEPGTSAHLVARNILSGPLGLSGVTAALPTGPGLDVIDRRSLDNESSWGNDLPLQQGGVRGSIADLRALGLSILNSELLSPSTTAQWMKPSSGTGSLVELVGAPWEIARLLVPVTAGSNRTRISDLYTKSGGSPDYGAMFALSPDHGIGFSILVAGGTASTARWILRDAVGELFIPAAEAAAADNAARNLAGTFIAEQEGTNLTITSLFEDGVDNLGILGALTFGAPVDIAPRLYPTGLNSFSKSLSSLYKTDGVFRVVHRIIPQLLPLPSRAAADGGEGGLFDNSRAWVQAGFYGSADQVVFTLQDGRLEKVRVTGMEVDFYRAEGGCD</sequence>
<dbReference type="InterPro" id="IPR012338">
    <property type="entry name" value="Beta-lactam/transpept-like"/>
</dbReference>
<protein>
    <submittedName>
        <fullName evidence="3">Beta-lactamase/transpeptidase-like protein</fullName>
    </submittedName>
</protein>
<evidence type="ECO:0000259" key="2">
    <source>
        <dbReference type="Pfam" id="PF26335"/>
    </source>
</evidence>
<reference evidence="3" key="1">
    <citation type="journal article" date="2021" name="Nat. Commun.">
        <title>Genetic determinants of endophytism in the Arabidopsis root mycobiome.</title>
        <authorList>
            <person name="Mesny F."/>
            <person name="Miyauchi S."/>
            <person name="Thiergart T."/>
            <person name="Pickel B."/>
            <person name="Atanasova L."/>
            <person name="Karlsson M."/>
            <person name="Huettel B."/>
            <person name="Barry K.W."/>
            <person name="Haridas S."/>
            <person name="Chen C."/>
            <person name="Bauer D."/>
            <person name="Andreopoulos W."/>
            <person name="Pangilinan J."/>
            <person name="LaButti K."/>
            <person name="Riley R."/>
            <person name="Lipzen A."/>
            <person name="Clum A."/>
            <person name="Drula E."/>
            <person name="Henrissat B."/>
            <person name="Kohler A."/>
            <person name="Grigoriev I.V."/>
            <person name="Martin F.M."/>
            <person name="Hacquard S."/>
        </authorList>
    </citation>
    <scope>NUCLEOTIDE SEQUENCE</scope>
    <source>
        <strain evidence="3">MPI-CAGE-CH-0235</strain>
    </source>
</reference>
<accession>A0A8K0SFG1</accession>
<evidence type="ECO:0000313" key="4">
    <source>
        <dbReference type="Proteomes" id="UP000813444"/>
    </source>
</evidence>
<dbReference type="Pfam" id="PF00144">
    <property type="entry name" value="Beta-lactamase"/>
    <property type="match status" value="1"/>
</dbReference>
<dbReference type="InterPro" id="IPR058664">
    <property type="entry name" value="ARB_00930-like_C"/>
</dbReference>
<keyword evidence="4" id="KW-1185">Reference proteome</keyword>
<dbReference type="SUPFAM" id="SSF56601">
    <property type="entry name" value="beta-lactamase/transpeptidase-like"/>
    <property type="match status" value="1"/>
</dbReference>
<feature type="domain" description="Beta-lactamase-like ARB-00930-like C-terminal" evidence="2">
    <location>
        <begin position="347"/>
        <end position="487"/>
    </location>
</feature>
<evidence type="ECO:0000259" key="1">
    <source>
        <dbReference type="Pfam" id="PF00144"/>
    </source>
</evidence>
<dbReference type="EMBL" id="JAGPNK010000021">
    <property type="protein sequence ID" value="KAH7304731.1"/>
    <property type="molecule type" value="Genomic_DNA"/>
</dbReference>
<dbReference type="Proteomes" id="UP000813444">
    <property type="component" value="Unassembled WGS sequence"/>
</dbReference>
<evidence type="ECO:0000313" key="3">
    <source>
        <dbReference type="EMBL" id="KAH7304731.1"/>
    </source>
</evidence>
<dbReference type="InterPro" id="IPR051478">
    <property type="entry name" value="Beta-lactamase-like_AB/R"/>
</dbReference>
<dbReference type="Pfam" id="PF26335">
    <property type="entry name" value="ARB_00930_C"/>
    <property type="match status" value="1"/>
</dbReference>
<gene>
    <name evidence="3" type="ORF">B0I35DRAFT_454587</name>
</gene>
<proteinExistence type="predicted"/>
<dbReference type="Gene3D" id="3.40.710.10">
    <property type="entry name" value="DD-peptidase/beta-lactamase superfamily"/>
    <property type="match status" value="2"/>
</dbReference>
<name>A0A8K0SFG1_9HYPO</name>
<feature type="domain" description="Beta-lactamase-related" evidence="1">
    <location>
        <begin position="81"/>
        <end position="160"/>
    </location>
</feature>
<dbReference type="PANTHER" id="PTHR22935">
    <property type="entry name" value="PENICILLIN-BINDING PROTEIN"/>
    <property type="match status" value="1"/>
</dbReference>
<comment type="caution">
    <text evidence="3">The sequence shown here is derived from an EMBL/GenBank/DDBJ whole genome shotgun (WGS) entry which is preliminary data.</text>
</comment>
<dbReference type="PANTHER" id="PTHR22935:SF97">
    <property type="entry name" value="BETA-LACTAMASE-RELATED DOMAIN-CONTAINING PROTEIN"/>
    <property type="match status" value="1"/>
</dbReference>
<dbReference type="AlphaFoldDB" id="A0A8K0SFG1"/>
<dbReference type="OrthoDB" id="6220758at2759"/>